<evidence type="ECO:0000313" key="2">
    <source>
        <dbReference type="EMBL" id="EOY00268.1"/>
    </source>
</evidence>
<dbReference type="Gramene" id="EOY00268">
    <property type="protein sequence ID" value="EOY00268"/>
    <property type="gene ID" value="TCM_010097"/>
</dbReference>
<accession>A0A061E6M5</accession>
<sequence length="123" mass="13438">MDLVKSKDQAIYLGSLPKMGYKLDGEKYVKTPKAPSGKESSLIAQPETVSSQFSNEILFTLLMRMDGKLTDQGVRMLKIEEKLVELEKVLKEKGKMPIEPAATDTSATPSPTPTGQDAEGSTF</sequence>
<protein>
    <submittedName>
        <fullName evidence="2">Uncharacterized protein</fullName>
    </submittedName>
</protein>
<evidence type="ECO:0000256" key="1">
    <source>
        <dbReference type="SAM" id="MobiDB-lite"/>
    </source>
</evidence>
<dbReference type="HOGENOM" id="CLU_2138085_0_0_1"/>
<gene>
    <name evidence="2" type="ORF">TCM_010097</name>
</gene>
<keyword evidence="3" id="KW-1185">Reference proteome</keyword>
<feature type="region of interest" description="Disordered" evidence="1">
    <location>
        <begin position="94"/>
        <end position="123"/>
    </location>
</feature>
<organism evidence="2 3">
    <name type="scientific">Theobroma cacao</name>
    <name type="common">Cacao</name>
    <name type="synonym">Cocoa</name>
    <dbReference type="NCBI Taxonomy" id="3641"/>
    <lineage>
        <taxon>Eukaryota</taxon>
        <taxon>Viridiplantae</taxon>
        <taxon>Streptophyta</taxon>
        <taxon>Embryophyta</taxon>
        <taxon>Tracheophyta</taxon>
        <taxon>Spermatophyta</taxon>
        <taxon>Magnoliopsida</taxon>
        <taxon>eudicotyledons</taxon>
        <taxon>Gunneridae</taxon>
        <taxon>Pentapetalae</taxon>
        <taxon>rosids</taxon>
        <taxon>malvids</taxon>
        <taxon>Malvales</taxon>
        <taxon>Malvaceae</taxon>
        <taxon>Byttnerioideae</taxon>
        <taxon>Theobroma</taxon>
    </lineage>
</organism>
<dbReference type="AlphaFoldDB" id="A0A061E6M5"/>
<dbReference type="InParanoid" id="A0A061E6M5"/>
<proteinExistence type="predicted"/>
<feature type="compositionally biased region" description="Low complexity" evidence="1">
    <location>
        <begin position="100"/>
        <end position="109"/>
    </location>
</feature>
<evidence type="ECO:0000313" key="3">
    <source>
        <dbReference type="Proteomes" id="UP000026915"/>
    </source>
</evidence>
<dbReference type="Proteomes" id="UP000026915">
    <property type="component" value="Chromosome 2"/>
</dbReference>
<reference evidence="2 3" key="1">
    <citation type="journal article" date="2013" name="Genome Biol.">
        <title>The genome sequence of the most widely cultivated cacao type and its use to identify candidate genes regulating pod color.</title>
        <authorList>
            <person name="Motamayor J.C."/>
            <person name="Mockaitis K."/>
            <person name="Schmutz J."/>
            <person name="Haiminen N."/>
            <person name="Iii D.L."/>
            <person name="Cornejo O."/>
            <person name="Findley S.D."/>
            <person name="Zheng P."/>
            <person name="Utro F."/>
            <person name="Royaert S."/>
            <person name="Saski C."/>
            <person name="Jenkins J."/>
            <person name="Podicheti R."/>
            <person name="Zhao M."/>
            <person name="Scheffler B.E."/>
            <person name="Stack J.C."/>
            <person name="Feltus F.A."/>
            <person name="Mustiga G.M."/>
            <person name="Amores F."/>
            <person name="Phillips W."/>
            <person name="Marelli J.P."/>
            <person name="May G.D."/>
            <person name="Shapiro H."/>
            <person name="Ma J."/>
            <person name="Bustamante C.D."/>
            <person name="Schnell R.J."/>
            <person name="Main D."/>
            <person name="Gilbert D."/>
            <person name="Parida L."/>
            <person name="Kuhn D.N."/>
        </authorList>
    </citation>
    <scope>NUCLEOTIDE SEQUENCE [LARGE SCALE GENOMIC DNA]</scope>
    <source>
        <strain evidence="3">cv. Matina 1-6</strain>
    </source>
</reference>
<name>A0A061E6M5_THECC</name>
<dbReference type="EMBL" id="CM001880">
    <property type="protein sequence ID" value="EOY00268.1"/>
    <property type="molecule type" value="Genomic_DNA"/>
</dbReference>